<name>A0ABQ5GM40_9ASTR</name>
<dbReference type="EMBL" id="BQNB010018633">
    <property type="protein sequence ID" value="GJT76539.1"/>
    <property type="molecule type" value="Genomic_DNA"/>
</dbReference>
<dbReference type="Proteomes" id="UP001151760">
    <property type="component" value="Unassembled WGS sequence"/>
</dbReference>
<feature type="compositionally biased region" description="Gly residues" evidence="1">
    <location>
        <begin position="151"/>
        <end position="169"/>
    </location>
</feature>
<feature type="region of interest" description="Disordered" evidence="1">
    <location>
        <begin position="146"/>
        <end position="178"/>
    </location>
</feature>
<gene>
    <name evidence="2" type="ORF">Tco_1043264</name>
</gene>
<protein>
    <submittedName>
        <fullName evidence="2">Uncharacterized protein</fullName>
    </submittedName>
</protein>
<proteinExistence type="predicted"/>
<evidence type="ECO:0000256" key="1">
    <source>
        <dbReference type="SAM" id="MobiDB-lite"/>
    </source>
</evidence>
<keyword evidence="3" id="KW-1185">Reference proteome</keyword>
<sequence>MEGGGADEDRNGEDGGMVSTEGRTLEDGQPHWSRGNGGSWEGLVGRMLGGGGVGGNMGLGFCRDGWRRVWRMERKEVEERVMEDGQDGWMKDWKAVSKLGPWGWGIWMDGIRGIVMDRGDWGVREGMGDGRLSDLSEEEVGVIKGEKGRGRGGIKSGGGTGGEEGLGGDWGEDSWGEEGRWGEGLNGRYRREGIGGGWKQGRGYGLEELKRGVGMVDLEEGNLIPNSPPKGGTGDEGSSTCLGMEMGRMLGKHE</sequence>
<reference evidence="2" key="2">
    <citation type="submission" date="2022-01" db="EMBL/GenBank/DDBJ databases">
        <authorList>
            <person name="Yamashiro T."/>
            <person name="Shiraishi A."/>
            <person name="Satake H."/>
            <person name="Nakayama K."/>
        </authorList>
    </citation>
    <scope>NUCLEOTIDE SEQUENCE</scope>
</reference>
<comment type="caution">
    <text evidence="2">The sequence shown here is derived from an EMBL/GenBank/DDBJ whole genome shotgun (WGS) entry which is preliminary data.</text>
</comment>
<evidence type="ECO:0000313" key="3">
    <source>
        <dbReference type="Proteomes" id="UP001151760"/>
    </source>
</evidence>
<evidence type="ECO:0000313" key="2">
    <source>
        <dbReference type="EMBL" id="GJT76539.1"/>
    </source>
</evidence>
<feature type="region of interest" description="Disordered" evidence="1">
    <location>
        <begin position="219"/>
        <end position="254"/>
    </location>
</feature>
<organism evidence="2 3">
    <name type="scientific">Tanacetum coccineum</name>
    <dbReference type="NCBI Taxonomy" id="301880"/>
    <lineage>
        <taxon>Eukaryota</taxon>
        <taxon>Viridiplantae</taxon>
        <taxon>Streptophyta</taxon>
        <taxon>Embryophyta</taxon>
        <taxon>Tracheophyta</taxon>
        <taxon>Spermatophyta</taxon>
        <taxon>Magnoliopsida</taxon>
        <taxon>eudicotyledons</taxon>
        <taxon>Gunneridae</taxon>
        <taxon>Pentapetalae</taxon>
        <taxon>asterids</taxon>
        <taxon>campanulids</taxon>
        <taxon>Asterales</taxon>
        <taxon>Asteraceae</taxon>
        <taxon>Asteroideae</taxon>
        <taxon>Anthemideae</taxon>
        <taxon>Anthemidinae</taxon>
        <taxon>Tanacetum</taxon>
    </lineage>
</organism>
<accession>A0ABQ5GM40</accession>
<feature type="region of interest" description="Disordered" evidence="1">
    <location>
        <begin position="1"/>
        <end position="38"/>
    </location>
</feature>
<reference evidence="2" key="1">
    <citation type="journal article" date="2022" name="Int. J. Mol. Sci.">
        <title>Draft Genome of Tanacetum Coccineum: Genomic Comparison of Closely Related Tanacetum-Family Plants.</title>
        <authorList>
            <person name="Yamashiro T."/>
            <person name="Shiraishi A."/>
            <person name="Nakayama K."/>
            <person name="Satake H."/>
        </authorList>
    </citation>
    <scope>NUCLEOTIDE SEQUENCE</scope>
</reference>